<sequence>MDSHLNASEKQPDLISSNDDETPNHLERIPTIEQNNYHGLTPKCIIVYLAVLFVGFAQMMVIVTSGLLTRSMVADIGGQSKSQWMSQTVPIINLALGSPVAQAADYWGRKWPMFVSCVLAIVGCVIVSRATNIETALAGNVLASSSTGTQPLLFAIASEILPRRFRPAAQGGLTGIFAIGAIVALLMGSAVTNHSIDGWRIVWYFTTGLFAFAGAAFLFLYNPPSRFEQVNFTLSQKLKRLDWVGIIVLPVSVTVFVIGLTWSDNPYSWKNGHVLGPFIVGIVLLLALVGYEAFVKKDGLFNHKLFRHDRNFSIALFLIFVEGMAFFVANTFLPLEVSVLYSTNPIMVGFNFSIVFICATVSTILASIYCSWSRSLRWPVVMSYSGFVLFYGRYTPKNCQRITDKIQVTMLTLRLGDSKNVYGYPVFLGLGLGGCLTLVVVAAQFSAPPELLAIGSGALITARSFGAAICLPIANAIFSSQISKNLPHEIAEAVLPLGVSPENLGLFIQALSGHDSAVLGAIPGVTPQIIGAGAHALQHAYLLSLRPVHAFGLAVSAIAVIGKY</sequence>
<feature type="transmembrane region" description="Helical" evidence="6">
    <location>
        <begin position="421"/>
        <end position="445"/>
    </location>
</feature>
<feature type="compositionally biased region" description="Polar residues" evidence="5">
    <location>
        <begin position="1"/>
        <end position="17"/>
    </location>
</feature>
<evidence type="ECO:0000256" key="2">
    <source>
        <dbReference type="ARBA" id="ARBA00022692"/>
    </source>
</evidence>
<dbReference type="Pfam" id="PF07690">
    <property type="entry name" value="MFS_1"/>
    <property type="match status" value="1"/>
</dbReference>
<name>A0AAV9NME9_9EURO</name>
<dbReference type="RefSeq" id="XP_064709522.1">
    <property type="nucleotide sequence ID" value="XM_064853123.1"/>
</dbReference>
<organism evidence="7 8">
    <name type="scientific">Exophiala bonariae</name>
    <dbReference type="NCBI Taxonomy" id="1690606"/>
    <lineage>
        <taxon>Eukaryota</taxon>
        <taxon>Fungi</taxon>
        <taxon>Dikarya</taxon>
        <taxon>Ascomycota</taxon>
        <taxon>Pezizomycotina</taxon>
        <taxon>Eurotiomycetes</taxon>
        <taxon>Chaetothyriomycetidae</taxon>
        <taxon>Chaetothyriales</taxon>
        <taxon>Herpotrichiellaceae</taxon>
        <taxon>Exophiala</taxon>
    </lineage>
</organism>
<gene>
    <name evidence="7" type="ORF">LTR84_009584</name>
</gene>
<evidence type="ECO:0000256" key="4">
    <source>
        <dbReference type="ARBA" id="ARBA00023136"/>
    </source>
</evidence>
<feature type="transmembrane region" description="Helical" evidence="6">
    <location>
        <begin position="314"/>
        <end position="333"/>
    </location>
</feature>
<feature type="transmembrane region" description="Helical" evidence="6">
    <location>
        <begin position="45"/>
        <end position="68"/>
    </location>
</feature>
<dbReference type="SUPFAM" id="SSF103473">
    <property type="entry name" value="MFS general substrate transporter"/>
    <property type="match status" value="1"/>
</dbReference>
<evidence type="ECO:0008006" key="9">
    <source>
        <dbReference type="Google" id="ProtNLM"/>
    </source>
</evidence>
<feature type="region of interest" description="Disordered" evidence="5">
    <location>
        <begin position="1"/>
        <end position="25"/>
    </location>
</feature>
<evidence type="ECO:0000256" key="5">
    <source>
        <dbReference type="SAM" id="MobiDB-lite"/>
    </source>
</evidence>
<dbReference type="GO" id="GO:0005886">
    <property type="term" value="C:plasma membrane"/>
    <property type="evidence" value="ECO:0007669"/>
    <property type="project" value="TreeGrafter"/>
</dbReference>
<evidence type="ECO:0000313" key="8">
    <source>
        <dbReference type="Proteomes" id="UP001358417"/>
    </source>
</evidence>
<feature type="transmembrane region" description="Helical" evidence="6">
    <location>
        <begin position="274"/>
        <end position="294"/>
    </location>
</feature>
<dbReference type="InterPro" id="IPR011701">
    <property type="entry name" value="MFS"/>
</dbReference>
<keyword evidence="4 6" id="KW-0472">Membrane</keyword>
<accession>A0AAV9NME9</accession>
<dbReference type="InterPro" id="IPR005829">
    <property type="entry name" value="Sugar_transporter_CS"/>
</dbReference>
<evidence type="ECO:0000256" key="3">
    <source>
        <dbReference type="ARBA" id="ARBA00022989"/>
    </source>
</evidence>
<evidence type="ECO:0000256" key="1">
    <source>
        <dbReference type="ARBA" id="ARBA00004141"/>
    </source>
</evidence>
<dbReference type="PROSITE" id="PS00216">
    <property type="entry name" value="SUGAR_TRANSPORT_1"/>
    <property type="match status" value="1"/>
</dbReference>
<evidence type="ECO:0000313" key="7">
    <source>
        <dbReference type="EMBL" id="KAK5059701.1"/>
    </source>
</evidence>
<dbReference type="PANTHER" id="PTHR23501:SF195">
    <property type="entry name" value="PEP5"/>
    <property type="match status" value="1"/>
</dbReference>
<dbReference type="PANTHER" id="PTHR23501">
    <property type="entry name" value="MAJOR FACILITATOR SUPERFAMILY"/>
    <property type="match status" value="1"/>
</dbReference>
<keyword evidence="3 6" id="KW-1133">Transmembrane helix</keyword>
<keyword evidence="8" id="KW-1185">Reference proteome</keyword>
<dbReference type="Proteomes" id="UP001358417">
    <property type="component" value="Unassembled WGS sequence"/>
</dbReference>
<feature type="transmembrane region" description="Helical" evidence="6">
    <location>
        <begin position="241"/>
        <end position="262"/>
    </location>
</feature>
<proteinExistence type="predicted"/>
<evidence type="ECO:0000256" key="6">
    <source>
        <dbReference type="SAM" id="Phobius"/>
    </source>
</evidence>
<feature type="transmembrane region" description="Helical" evidence="6">
    <location>
        <begin position="451"/>
        <end position="478"/>
    </location>
</feature>
<keyword evidence="2 6" id="KW-0812">Transmembrane</keyword>
<feature type="transmembrane region" description="Helical" evidence="6">
    <location>
        <begin position="345"/>
        <end position="372"/>
    </location>
</feature>
<dbReference type="GO" id="GO:0022857">
    <property type="term" value="F:transmembrane transporter activity"/>
    <property type="evidence" value="ECO:0007669"/>
    <property type="project" value="InterPro"/>
</dbReference>
<dbReference type="Gene3D" id="1.20.1250.20">
    <property type="entry name" value="MFS general substrate transporter like domains"/>
    <property type="match status" value="1"/>
</dbReference>
<feature type="transmembrane region" description="Helical" evidence="6">
    <location>
        <begin position="111"/>
        <end position="130"/>
    </location>
</feature>
<comment type="caution">
    <text evidence="7">The sequence shown here is derived from an EMBL/GenBank/DDBJ whole genome shotgun (WGS) entry which is preliminary data.</text>
</comment>
<dbReference type="GeneID" id="89977742"/>
<comment type="subcellular location">
    <subcellularLocation>
        <location evidence="1">Membrane</location>
        <topology evidence="1">Multi-pass membrane protein</topology>
    </subcellularLocation>
</comment>
<dbReference type="EMBL" id="JAVRRD010000004">
    <property type="protein sequence ID" value="KAK5059701.1"/>
    <property type="molecule type" value="Genomic_DNA"/>
</dbReference>
<dbReference type="InterPro" id="IPR036259">
    <property type="entry name" value="MFS_trans_sf"/>
</dbReference>
<feature type="transmembrane region" description="Helical" evidence="6">
    <location>
        <begin position="201"/>
        <end position="221"/>
    </location>
</feature>
<dbReference type="AlphaFoldDB" id="A0AAV9NME9"/>
<protein>
    <recommendedName>
        <fullName evidence="9">Major facilitator superfamily (MFS) profile domain-containing protein</fullName>
    </recommendedName>
</protein>
<reference evidence="7 8" key="1">
    <citation type="submission" date="2023-08" db="EMBL/GenBank/DDBJ databases">
        <title>Black Yeasts Isolated from many extreme environments.</title>
        <authorList>
            <person name="Coleine C."/>
            <person name="Stajich J.E."/>
            <person name="Selbmann L."/>
        </authorList>
    </citation>
    <scope>NUCLEOTIDE SEQUENCE [LARGE SCALE GENOMIC DNA]</scope>
    <source>
        <strain evidence="7 8">CCFEE 5792</strain>
    </source>
</reference>
<feature type="transmembrane region" description="Helical" evidence="6">
    <location>
        <begin position="168"/>
        <end position="189"/>
    </location>
</feature>